<organism evidence="3 4">
    <name type="scientific">Rhodonia placenta</name>
    <dbReference type="NCBI Taxonomy" id="104341"/>
    <lineage>
        <taxon>Eukaryota</taxon>
        <taxon>Fungi</taxon>
        <taxon>Dikarya</taxon>
        <taxon>Basidiomycota</taxon>
        <taxon>Agaricomycotina</taxon>
        <taxon>Agaricomycetes</taxon>
        <taxon>Polyporales</taxon>
        <taxon>Adustoporiaceae</taxon>
        <taxon>Rhodonia</taxon>
    </lineage>
</organism>
<comment type="caution">
    <text evidence="3">The sequence shown here is derived from an EMBL/GenBank/DDBJ whole genome shotgun (WGS) entry which is preliminary data.</text>
</comment>
<dbReference type="InterPro" id="IPR001810">
    <property type="entry name" value="F-box_dom"/>
</dbReference>
<accession>A0A8H7P2P8</accession>
<reference evidence="3" key="2">
    <citation type="journal article" name="Front. Microbiol.">
        <title>Degradative Capacity of Two Strains of Rhodonia placenta: From Phenotype to Genotype.</title>
        <authorList>
            <person name="Kolle M."/>
            <person name="Horta M.A.C."/>
            <person name="Nowrousian M."/>
            <person name="Ohm R.A."/>
            <person name="Benz J.P."/>
            <person name="Pilgard A."/>
        </authorList>
    </citation>
    <scope>NUCLEOTIDE SEQUENCE</scope>
    <source>
        <strain evidence="3">FPRL280</strain>
    </source>
</reference>
<feature type="region of interest" description="Disordered" evidence="1">
    <location>
        <begin position="1"/>
        <end position="39"/>
    </location>
</feature>
<dbReference type="Proteomes" id="UP000639403">
    <property type="component" value="Unassembled WGS sequence"/>
</dbReference>
<evidence type="ECO:0000313" key="3">
    <source>
        <dbReference type="EMBL" id="KAF9814268.1"/>
    </source>
</evidence>
<feature type="region of interest" description="Disordered" evidence="1">
    <location>
        <begin position="116"/>
        <end position="162"/>
    </location>
</feature>
<evidence type="ECO:0000259" key="2">
    <source>
        <dbReference type="PROSITE" id="PS50181"/>
    </source>
</evidence>
<protein>
    <recommendedName>
        <fullName evidence="2">F-box domain-containing protein</fullName>
    </recommendedName>
</protein>
<dbReference type="InterPro" id="IPR036047">
    <property type="entry name" value="F-box-like_dom_sf"/>
</dbReference>
<feature type="region of interest" description="Disordered" evidence="1">
    <location>
        <begin position="340"/>
        <end position="359"/>
    </location>
</feature>
<feature type="region of interest" description="Disordered" evidence="1">
    <location>
        <begin position="90"/>
        <end position="109"/>
    </location>
</feature>
<evidence type="ECO:0000313" key="4">
    <source>
        <dbReference type="Proteomes" id="UP000639403"/>
    </source>
</evidence>
<proteinExistence type="predicted"/>
<sequence>MSFFRSRRRVQQDADNTSMRSSIVMPGPPSRTPTLNGDSASLLSKLETPRAGKRLQTFSLLSAKFSPLGKRPKSSSGLSMAAPVGHTVDFPRTFSRESTPSPTPSLEEIRMPIGLGRPASMMGDAEDVPQTPRTPTRERRRRSISLPNRVGSEQKQLGAKLGSTAEDSPVITRIPSELWQVVFSFASRSDVLALSRVSKAFLIPALRVLYRKIDMRLISPDHVEQCMSLFASKRSVATCVHEFASGTLPSSKDSAPSFGIVTYAIAFNNMDRLQSLVIPWFDAHIFRHTTFRLKSLTLLSQSISADEYRALMSWLADQTALVDISFPDLHLDKPYDLDIGASERSSPTESPDTPTPSTTTRQLWPAYLLPRLVSFHGPASMAAVVVPGRPVSTAVLHVHSTLWEGLKPSAVMSGLTQSSACLTHLTIKSTSTHVDARTLERLFMSAGSELGGQLEVLDIEWVLGDEVLYKQVLAMMPRYRTLHVLRMYRTGLLPLSSSGSPMEDLPTPPLTATNIPPPSALPTPLPSPFPISRPGSAASGSGSQPPRAREEAYLSSWGKHCSSLREVVFLSGARWRRERISAFLMPGEHLPAPTFRFVGLTSCRD</sequence>
<evidence type="ECO:0000256" key="1">
    <source>
        <dbReference type="SAM" id="MobiDB-lite"/>
    </source>
</evidence>
<feature type="region of interest" description="Disordered" evidence="1">
    <location>
        <begin position="498"/>
        <end position="549"/>
    </location>
</feature>
<feature type="compositionally biased region" description="Low complexity" evidence="1">
    <location>
        <begin position="345"/>
        <end position="359"/>
    </location>
</feature>
<dbReference type="PROSITE" id="PS50181">
    <property type="entry name" value="FBOX"/>
    <property type="match status" value="1"/>
</dbReference>
<reference evidence="3" key="1">
    <citation type="submission" date="2020-11" db="EMBL/GenBank/DDBJ databases">
        <authorList>
            <person name="Koelle M."/>
            <person name="Horta M.A.C."/>
            <person name="Nowrousian M."/>
            <person name="Ohm R.A."/>
            <person name="Benz P."/>
            <person name="Pilgard A."/>
        </authorList>
    </citation>
    <scope>NUCLEOTIDE SEQUENCE</scope>
    <source>
        <strain evidence="3">FPRL280</strain>
    </source>
</reference>
<name>A0A8H7P2P8_9APHY</name>
<gene>
    <name evidence="3" type="ORF">IEO21_05207</name>
</gene>
<dbReference type="EMBL" id="JADOXO010000090">
    <property type="protein sequence ID" value="KAF9814268.1"/>
    <property type="molecule type" value="Genomic_DNA"/>
</dbReference>
<feature type="domain" description="F-box" evidence="2">
    <location>
        <begin position="168"/>
        <end position="213"/>
    </location>
</feature>
<feature type="compositionally biased region" description="Low complexity" evidence="1">
    <location>
        <begin position="532"/>
        <end position="546"/>
    </location>
</feature>
<dbReference type="AlphaFoldDB" id="A0A8H7P2P8"/>
<dbReference type="SUPFAM" id="SSF81383">
    <property type="entry name" value="F-box domain"/>
    <property type="match status" value="1"/>
</dbReference>
<feature type="compositionally biased region" description="Pro residues" evidence="1">
    <location>
        <begin position="515"/>
        <end position="531"/>
    </location>
</feature>